<dbReference type="InterPro" id="IPR002195">
    <property type="entry name" value="Dihydroorotase_CS"/>
</dbReference>
<dbReference type="PROSITE" id="PS00483">
    <property type="entry name" value="DIHYDROOROTASE_2"/>
    <property type="match status" value="1"/>
</dbReference>
<feature type="binding site" description="via carbamate group" evidence="9">
    <location>
        <position position="99"/>
    </location>
    <ligand>
        <name>Zn(2+)</name>
        <dbReference type="ChEBI" id="CHEBI:29105"/>
        <label>2</label>
    </ligand>
</feature>
<evidence type="ECO:0000313" key="12">
    <source>
        <dbReference type="EMBL" id="AKO66017.1"/>
    </source>
</evidence>
<feature type="binding site" evidence="9">
    <location>
        <position position="42"/>
    </location>
    <ligand>
        <name>substrate</name>
    </ligand>
</feature>
<keyword evidence="8 9" id="KW-0665">Pyrimidine biosynthesis</keyword>
<evidence type="ECO:0000256" key="1">
    <source>
        <dbReference type="ARBA" id="ARBA00002368"/>
    </source>
</evidence>
<keyword evidence="5 9" id="KW-0479">Metal-binding</keyword>
<dbReference type="PATRIC" id="fig|1623450.3.peg.940"/>
<keyword evidence="13" id="KW-1185">Reference proteome</keyword>
<comment type="function">
    <text evidence="1 9">Catalyzes the reversible cyclization of carbamoyl aspartate to dihydroorotate.</text>
</comment>
<dbReference type="Gene3D" id="3.20.20.140">
    <property type="entry name" value="Metal-dependent hydrolases"/>
    <property type="match status" value="1"/>
</dbReference>
<feature type="binding site" evidence="9">
    <location>
        <position position="136"/>
    </location>
    <ligand>
        <name>Zn(2+)</name>
        <dbReference type="ChEBI" id="CHEBI:29105"/>
        <label>2</label>
    </ligand>
</feature>
<protein>
    <recommendedName>
        <fullName evidence="4 9">Dihydroorotase</fullName>
        <shortName evidence="9">DHOase</shortName>
        <ecNumber evidence="4 9">3.5.2.3</ecNumber>
    </recommendedName>
</protein>
<evidence type="ECO:0000256" key="3">
    <source>
        <dbReference type="ARBA" id="ARBA00005631"/>
    </source>
</evidence>
<feature type="binding site" evidence="9">
    <location>
        <position position="173"/>
    </location>
    <ligand>
        <name>Zn(2+)</name>
        <dbReference type="ChEBI" id="CHEBI:29105"/>
        <label>2</label>
    </ligand>
</feature>
<dbReference type="EMBL" id="CP011002">
    <property type="protein sequence ID" value="AKO66017.1"/>
    <property type="molecule type" value="Genomic_DNA"/>
</dbReference>
<dbReference type="SUPFAM" id="SSF51556">
    <property type="entry name" value="Metallo-dependent hydrolases"/>
    <property type="match status" value="1"/>
</dbReference>
<dbReference type="GO" id="GO:0008270">
    <property type="term" value="F:zinc ion binding"/>
    <property type="evidence" value="ECO:0007669"/>
    <property type="project" value="UniProtKB-UniRule"/>
</dbReference>
<evidence type="ECO:0000313" key="13">
    <source>
        <dbReference type="Proteomes" id="UP000066549"/>
    </source>
</evidence>
<feature type="binding site" evidence="9">
    <location>
        <position position="250"/>
    </location>
    <ligand>
        <name>substrate</name>
    </ligand>
</feature>
<feature type="binding site" evidence="9">
    <location>
        <position position="246"/>
    </location>
    <ligand>
        <name>Zn(2+)</name>
        <dbReference type="ChEBI" id="CHEBI:29105"/>
        <label>1</label>
    </ligand>
</feature>
<dbReference type="GO" id="GO:0006207">
    <property type="term" value="P:'de novo' pyrimidine nucleobase biosynthetic process"/>
    <property type="evidence" value="ECO:0007669"/>
    <property type="project" value="TreeGrafter"/>
</dbReference>
<evidence type="ECO:0000256" key="6">
    <source>
        <dbReference type="ARBA" id="ARBA00022801"/>
    </source>
</evidence>
<feature type="binding site" evidence="9">
    <location>
        <begin position="16"/>
        <end position="18"/>
    </location>
    <ligand>
        <name>substrate</name>
    </ligand>
</feature>
<feature type="binding site" evidence="9">
    <location>
        <position position="136"/>
    </location>
    <ligand>
        <name>substrate</name>
    </ligand>
</feature>
<dbReference type="GO" id="GO:0004151">
    <property type="term" value="F:dihydroorotase activity"/>
    <property type="evidence" value="ECO:0007669"/>
    <property type="project" value="UniProtKB-UniRule"/>
</dbReference>
<feature type="binding site" evidence="9">
    <location>
        <position position="262"/>
    </location>
    <ligand>
        <name>substrate</name>
    </ligand>
</feature>
<evidence type="ECO:0000256" key="10">
    <source>
        <dbReference type="RuleBase" id="RU003440"/>
    </source>
</evidence>
<dbReference type="PANTHER" id="PTHR43137">
    <property type="entry name" value="DIHYDROOROTASE"/>
    <property type="match status" value="1"/>
</dbReference>
<feature type="binding site" evidence="9">
    <location>
        <position position="218"/>
    </location>
    <ligand>
        <name>substrate</name>
    </ligand>
</feature>
<dbReference type="GO" id="GO:0044205">
    <property type="term" value="P:'de novo' UMP biosynthetic process"/>
    <property type="evidence" value="ECO:0007669"/>
    <property type="project" value="UniProtKB-UniRule"/>
</dbReference>
<comment type="subunit">
    <text evidence="9">Homodimer.</text>
</comment>
<comment type="catalytic activity">
    <reaction evidence="9 10">
        <text>(S)-dihydroorotate + H2O = N-carbamoyl-L-aspartate + H(+)</text>
        <dbReference type="Rhea" id="RHEA:24296"/>
        <dbReference type="ChEBI" id="CHEBI:15377"/>
        <dbReference type="ChEBI" id="CHEBI:15378"/>
        <dbReference type="ChEBI" id="CHEBI:30864"/>
        <dbReference type="ChEBI" id="CHEBI:32814"/>
        <dbReference type="EC" id="3.5.2.3"/>
    </reaction>
</comment>
<comment type="similarity">
    <text evidence="3 9 10">Belongs to the metallo-dependent hydrolases superfamily. DHOase family. Class II DHOase subfamily.</text>
</comment>
<dbReference type="GO" id="GO:0005737">
    <property type="term" value="C:cytoplasm"/>
    <property type="evidence" value="ECO:0007669"/>
    <property type="project" value="TreeGrafter"/>
</dbReference>
<feature type="modified residue" description="N6-carboxylysine" evidence="9">
    <location>
        <position position="99"/>
    </location>
</feature>
<sequence>MSELITIKLPNDMHVHFREGDLLDFAVNATAEHFHHAVAMPNLKDPITNYKKALKYFDQIVSVSKYSHFKPLVTMYLTGDIKEIDISEGASDPRLIGVKLYPAGVTTNSSNGVGNIKDCYKIFEWMEKYDLPLLVHGEVNNPETDIFDREKLFIDELISITQNFPKLRVIFEHISTKDAVDFIKESSDLVAATITPQHMVLNRNDLLSGGLKPHHYCLPVVKREGHRKAIAEAAFSGNKKFFLGTDSAPHYKNQKQSSCGCAGIFSASTALVIYLEAFDKAGALDKFEDFSVNNSSDFYNLVKTDKEITFKKEFLEVQSSYVVGDQEIIPFMANQKITWSIAKEL</sequence>
<dbReference type="PROSITE" id="PS00482">
    <property type="entry name" value="DIHYDROOROTASE_1"/>
    <property type="match status" value="1"/>
</dbReference>
<evidence type="ECO:0000256" key="5">
    <source>
        <dbReference type="ARBA" id="ARBA00022723"/>
    </source>
</evidence>
<dbReference type="InterPro" id="IPR006680">
    <property type="entry name" value="Amidohydro-rel"/>
</dbReference>
<keyword evidence="6 9" id="KW-0378">Hydrolase</keyword>
<dbReference type="Proteomes" id="UP000066549">
    <property type="component" value="Chromosome"/>
</dbReference>
<name>A0A0H4JBZ7_9PROT</name>
<dbReference type="PANTHER" id="PTHR43137:SF1">
    <property type="entry name" value="DIHYDROOROTASE"/>
    <property type="match status" value="1"/>
</dbReference>
<dbReference type="Pfam" id="PF01979">
    <property type="entry name" value="Amidohydro_1"/>
    <property type="match status" value="1"/>
</dbReference>
<evidence type="ECO:0000256" key="8">
    <source>
        <dbReference type="ARBA" id="ARBA00022975"/>
    </source>
</evidence>
<reference evidence="12 13" key="1">
    <citation type="submission" date="2015-03" db="EMBL/GenBank/DDBJ databases">
        <title>Comparative analysis of the OM43 clade including a novel species from Red Sea uncovers genomic and metabolic diversity among marine methylotrophs.</title>
        <authorList>
            <person name="Jimenez-Infante F."/>
            <person name="Ngugi D.K."/>
            <person name="Vinu M."/>
            <person name="Alam I."/>
            <person name="Kamau A."/>
            <person name="Blom J."/>
            <person name="Bajic V.B."/>
            <person name="Stingl U."/>
        </authorList>
    </citation>
    <scope>NUCLEOTIDE SEQUENCE [LARGE SCALE GENOMIC DNA]</scope>
    <source>
        <strain evidence="12 13">MBRSH7</strain>
    </source>
</reference>
<dbReference type="HAMAP" id="MF_00219">
    <property type="entry name" value="PyrC_classII"/>
    <property type="match status" value="1"/>
</dbReference>
<gene>
    <name evidence="9" type="primary">pyrC</name>
    <name evidence="12" type="ORF">VI33_04720</name>
</gene>
<dbReference type="InterPro" id="IPR004721">
    <property type="entry name" value="DHOdimr"/>
</dbReference>
<dbReference type="InterPro" id="IPR032466">
    <property type="entry name" value="Metal_Hydrolase"/>
</dbReference>
<dbReference type="OrthoDB" id="9808095at2"/>
<accession>A0A0H4JBZ7</accession>
<dbReference type="EC" id="3.5.2.3" evidence="4 9"/>
<organism evidence="12 13">
    <name type="scientific">Methylophilales bacterium MBRS-H7</name>
    <dbReference type="NCBI Taxonomy" id="1623450"/>
    <lineage>
        <taxon>Bacteria</taxon>
        <taxon>Pseudomonadati</taxon>
        <taxon>Pseudomonadota</taxon>
        <taxon>Betaproteobacteria</taxon>
        <taxon>Nitrosomonadales</taxon>
        <taxon>OM43 clade</taxon>
    </lineage>
</organism>
<dbReference type="PIRSF" id="PIRSF001237">
    <property type="entry name" value="DHOdimr"/>
    <property type="match status" value="1"/>
</dbReference>
<feature type="binding site" evidence="9">
    <location>
        <position position="16"/>
    </location>
    <ligand>
        <name>Zn(2+)</name>
        <dbReference type="ChEBI" id="CHEBI:29105"/>
        <label>1</label>
    </ligand>
</feature>
<feature type="active site" evidence="9">
    <location>
        <position position="246"/>
    </location>
</feature>
<dbReference type="UniPathway" id="UPA00070">
    <property type="reaction ID" value="UER00117"/>
</dbReference>
<evidence type="ECO:0000256" key="4">
    <source>
        <dbReference type="ARBA" id="ARBA00012860"/>
    </source>
</evidence>
<proteinExistence type="inferred from homology"/>
<dbReference type="AlphaFoldDB" id="A0A0H4JBZ7"/>
<comment type="cofactor">
    <cofactor evidence="9 10">
        <name>Zn(2+)</name>
        <dbReference type="ChEBI" id="CHEBI:29105"/>
    </cofactor>
    <text evidence="9 10">Binds 2 Zn(2+) ions per subunit.</text>
</comment>
<evidence type="ECO:0000259" key="11">
    <source>
        <dbReference type="Pfam" id="PF01979"/>
    </source>
</evidence>
<dbReference type="NCBIfam" id="TIGR00856">
    <property type="entry name" value="pyrC_dimer"/>
    <property type="match status" value="1"/>
</dbReference>
<feature type="binding site" evidence="9">
    <location>
        <position position="14"/>
    </location>
    <ligand>
        <name>Zn(2+)</name>
        <dbReference type="ChEBI" id="CHEBI:29105"/>
        <label>1</label>
    </ligand>
</feature>
<feature type="domain" description="Amidohydrolase-related" evidence="11">
    <location>
        <begin position="12"/>
        <end position="271"/>
    </location>
</feature>
<evidence type="ECO:0000256" key="9">
    <source>
        <dbReference type="HAMAP-Rule" id="MF_00219"/>
    </source>
</evidence>
<keyword evidence="7 9" id="KW-0862">Zinc</keyword>
<comment type="pathway">
    <text evidence="2 9 10">Pyrimidine metabolism; UMP biosynthesis via de novo pathway; (S)-dihydroorotate from bicarbonate: step 3/3.</text>
</comment>
<evidence type="ECO:0000256" key="7">
    <source>
        <dbReference type="ARBA" id="ARBA00022833"/>
    </source>
</evidence>
<evidence type="ECO:0000256" key="2">
    <source>
        <dbReference type="ARBA" id="ARBA00004880"/>
    </source>
</evidence>
<feature type="binding site" description="via carbamate group" evidence="9">
    <location>
        <position position="99"/>
    </location>
    <ligand>
        <name>Zn(2+)</name>
        <dbReference type="ChEBI" id="CHEBI:29105"/>
        <label>1</label>
    </ligand>
</feature>